<evidence type="ECO:0000256" key="4">
    <source>
        <dbReference type="ARBA" id="ARBA00008871"/>
    </source>
</evidence>
<dbReference type="FunFam" id="3.20.20.70:FF:000065">
    <property type="entry name" value="Hyaluronidase"/>
    <property type="match status" value="1"/>
</dbReference>
<dbReference type="PANTHER" id="PTHR11769:SF23">
    <property type="entry name" value="HYALURONIDASE-1"/>
    <property type="match status" value="1"/>
</dbReference>
<keyword evidence="19" id="KW-1185">Reference proteome</keyword>
<evidence type="ECO:0000313" key="20">
    <source>
        <dbReference type="RefSeq" id="XP_030633556.1"/>
    </source>
</evidence>
<feature type="glycosylation site" description="N-linked (GlcNAc...) asparagine" evidence="15">
    <location>
        <position position="361"/>
    </location>
</feature>
<evidence type="ECO:0000256" key="1">
    <source>
        <dbReference type="ARBA" id="ARBA00000251"/>
    </source>
</evidence>
<dbReference type="OrthoDB" id="5796153at2759"/>
<evidence type="ECO:0000256" key="15">
    <source>
        <dbReference type="PIRSR" id="PIRSR038193-2"/>
    </source>
</evidence>
<dbReference type="GeneID" id="115814754"/>
<protein>
    <recommendedName>
        <fullName evidence="17">Hyaluronidase</fullName>
        <ecNumber evidence="17">3.2.1.35</ecNumber>
    </recommendedName>
</protein>
<evidence type="ECO:0000256" key="2">
    <source>
        <dbReference type="ARBA" id="ARBA00004371"/>
    </source>
</evidence>
<feature type="disulfide bond" evidence="16">
    <location>
        <begin position="440"/>
        <end position="449"/>
    </location>
</feature>
<keyword evidence="8 17" id="KW-0378">Hydrolase</keyword>
<keyword evidence="5" id="KW-0964">Secreted</keyword>
<dbReference type="EC" id="3.2.1.35" evidence="17"/>
<dbReference type="PIRSF" id="PIRSF038193">
    <property type="entry name" value="Hyaluronidase"/>
    <property type="match status" value="1"/>
</dbReference>
<name>A0A6J2VQT5_CHACN</name>
<feature type="disulfide bond" evidence="16">
    <location>
        <begin position="50"/>
        <end position="344"/>
    </location>
</feature>
<feature type="disulfide bond" evidence="16">
    <location>
        <begin position="214"/>
        <end position="231"/>
    </location>
</feature>
<keyword evidence="10" id="KW-0325">Glycoprotein</keyword>
<feature type="signal peptide" evidence="18">
    <location>
        <begin position="1"/>
        <end position="21"/>
    </location>
</feature>
<dbReference type="GO" id="GO:0005764">
    <property type="term" value="C:lysosome"/>
    <property type="evidence" value="ECO:0007669"/>
    <property type="project" value="UniProtKB-SubCell"/>
</dbReference>
<feature type="active site" description="Proton donor" evidence="14">
    <location>
        <position position="138"/>
    </location>
</feature>
<dbReference type="InterPro" id="IPR018155">
    <property type="entry name" value="Hyaluronidase"/>
</dbReference>
<dbReference type="GlyCosmos" id="A0A6J2VQT5">
    <property type="glycosylation" value="1 site, No reported glycans"/>
</dbReference>
<sequence>MNQTLRASSVLLLLCVGAACGSTLTGGREPSPQLHQFPFLTVWNAPTERCGSRYGVDLDLSVFDIVYNQNQTFMGDNMTIFYSDRLGLYPHYTAQGQAVHGGVPQNASLRQHLWAADSDLRTHIPNRDFYGLAVVDWEDWRPVWERNWESKEVYWKASRELVRAQHPDWNPEQVEAAAEKEFEEAARSFMVETLKLGRTERSGGLWGFYGFPGCYNYQYKKNTTANYTGECPPLEVKRNNRLSWLWNVSTALYPDIYLDLSLRGRGHDILLYARHRVLEAMRVRGQVTPKPPPVIPYARVAYTYSLAFLSQEDLVHTVGESAALGAAGVVLWGDGNFSKSKGTCEAVKDYLDDTLGRYVVNITTAAALCSRSMCTSQGRCVRRDPGSKAYLHLDPGAWAIFSQKERPGSGLLSAGPSYTVVRKPSPVQEKDFSAEFMCQCYPGWAGEHCEKMLQD</sequence>
<comment type="similarity">
    <text evidence="4 13 17">Belongs to the glycosyl hydrolase 56 family.</text>
</comment>
<dbReference type="GO" id="GO:0005975">
    <property type="term" value="P:carbohydrate metabolic process"/>
    <property type="evidence" value="ECO:0007669"/>
    <property type="project" value="UniProtKB-UniRule"/>
</dbReference>
<evidence type="ECO:0000256" key="14">
    <source>
        <dbReference type="PIRSR" id="PIRSR038193-1"/>
    </source>
</evidence>
<feature type="chain" id="PRO_5026945836" description="Hyaluronidase" evidence="18">
    <location>
        <begin position="22"/>
        <end position="455"/>
    </location>
</feature>
<comment type="catalytic activity">
    <reaction evidence="1 17">
        <text>Random hydrolysis of (1-&gt;4)-linkages between N-acetyl-beta-D-glucosamine and D-glucuronate residues in hyaluronate.</text>
        <dbReference type="EC" id="3.2.1.35"/>
    </reaction>
</comment>
<dbReference type="PRINTS" id="PR00846">
    <property type="entry name" value="GLHYDRLASE56"/>
</dbReference>
<evidence type="ECO:0000256" key="12">
    <source>
        <dbReference type="ARBA" id="ARBA00023295"/>
    </source>
</evidence>
<dbReference type="PANTHER" id="PTHR11769">
    <property type="entry name" value="HYALURONIDASE"/>
    <property type="match status" value="1"/>
</dbReference>
<dbReference type="GO" id="GO:0030214">
    <property type="term" value="P:hyaluronan catabolic process"/>
    <property type="evidence" value="ECO:0007669"/>
    <property type="project" value="TreeGrafter"/>
</dbReference>
<evidence type="ECO:0000256" key="8">
    <source>
        <dbReference type="ARBA" id="ARBA00022801"/>
    </source>
</evidence>
<evidence type="ECO:0000256" key="5">
    <source>
        <dbReference type="ARBA" id="ARBA00022525"/>
    </source>
</evidence>
<dbReference type="Gene3D" id="3.20.20.70">
    <property type="entry name" value="Aldolase class I"/>
    <property type="match status" value="1"/>
</dbReference>
<dbReference type="GO" id="GO:0005576">
    <property type="term" value="C:extracellular region"/>
    <property type="evidence" value="ECO:0007669"/>
    <property type="project" value="UniProtKB-SubCell"/>
</dbReference>
<evidence type="ECO:0000256" key="6">
    <source>
        <dbReference type="ARBA" id="ARBA00022536"/>
    </source>
</evidence>
<keyword evidence="9 16" id="KW-1015">Disulfide bond</keyword>
<dbReference type="GO" id="GO:0004415">
    <property type="term" value="F:hyalurononglucosaminidase activity"/>
    <property type="evidence" value="ECO:0007669"/>
    <property type="project" value="UniProtKB-UniRule"/>
</dbReference>
<dbReference type="CTD" id="3373"/>
<evidence type="ECO:0000256" key="7">
    <source>
        <dbReference type="ARBA" id="ARBA00022729"/>
    </source>
</evidence>
<proteinExistence type="inferred from homology"/>
<evidence type="ECO:0000256" key="18">
    <source>
        <dbReference type="SAM" id="SignalP"/>
    </source>
</evidence>
<accession>A0A6J2VQT5</accession>
<dbReference type="InParanoid" id="A0A6J2VQT5"/>
<keyword evidence="6" id="KW-0245">EGF-like domain</keyword>
<organism evidence="19 20">
    <name type="scientific">Chanos chanos</name>
    <name type="common">Milkfish</name>
    <name type="synonym">Mugil chanos</name>
    <dbReference type="NCBI Taxonomy" id="29144"/>
    <lineage>
        <taxon>Eukaryota</taxon>
        <taxon>Metazoa</taxon>
        <taxon>Chordata</taxon>
        <taxon>Craniata</taxon>
        <taxon>Vertebrata</taxon>
        <taxon>Euteleostomi</taxon>
        <taxon>Actinopterygii</taxon>
        <taxon>Neopterygii</taxon>
        <taxon>Teleostei</taxon>
        <taxon>Ostariophysi</taxon>
        <taxon>Gonorynchiformes</taxon>
        <taxon>Chanidae</taxon>
        <taxon>Chanos</taxon>
    </lineage>
</organism>
<keyword evidence="12 17" id="KW-0326">Glycosidase</keyword>
<dbReference type="PROSITE" id="PS51257">
    <property type="entry name" value="PROKAR_LIPOPROTEIN"/>
    <property type="match status" value="1"/>
</dbReference>
<dbReference type="AlphaFoldDB" id="A0A6J2VQT5"/>
<evidence type="ECO:0000256" key="3">
    <source>
        <dbReference type="ARBA" id="ARBA00004613"/>
    </source>
</evidence>
<feature type="disulfide bond" evidence="16">
    <location>
        <begin position="369"/>
        <end position="380"/>
    </location>
</feature>
<reference evidence="20" key="1">
    <citation type="submission" date="2025-08" db="UniProtKB">
        <authorList>
            <consortium name="RefSeq"/>
        </authorList>
    </citation>
    <scope>IDENTIFICATION</scope>
</reference>
<dbReference type="Proteomes" id="UP000504632">
    <property type="component" value="Chromosome 6"/>
</dbReference>
<keyword evidence="7 18" id="KW-0732">Signal</keyword>
<evidence type="ECO:0000256" key="10">
    <source>
        <dbReference type="ARBA" id="ARBA00023180"/>
    </source>
</evidence>
<evidence type="ECO:0000256" key="13">
    <source>
        <dbReference type="PIRNR" id="PIRNR038193"/>
    </source>
</evidence>
<dbReference type="Pfam" id="PF01630">
    <property type="entry name" value="Glyco_hydro_56"/>
    <property type="match status" value="1"/>
</dbReference>
<evidence type="ECO:0000256" key="16">
    <source>
        <dbReference type="PIRSR" id="PIRSR038193-3"/>
    </source>
</evidence>
<evidence type="ECO:0000313" key="19">
    <source>
        <dbReference type="Proteomes" id="UP000504632"/>
    </source>
</evidence>
<feature type="disulfide bond" evidence="16">
    <location>
        <begin position="374"/>
        <end position="438"/>
    </location>
</feature>
<dbReference type="GO" id="GO:0031410">
    <property type="term" value="C:cytoplasmic vesicle"/>
    <property type="evidence" value="ECO:0007669"/>
    <property type="project" value="TreeGrafter"/>
</dbReference>
<dbReference type="InterPro" id="IPR013785">
    <property type="entry name" value="Aldolase_TIM"/>
</dbReference>
<dbReference type="SUPFAM" id="SSF51445">
    <property type="entry name" value="(Trans)glycosidases"/>
    <property type="match status" value="1"/>
</dbReference>
<comment type="subcellular location">
    <subcellularLocation>
        <location evidence="2">Lysosome</location>
    </subcellularLocation>
    <subcellularLocation>
        <location evidence="3">Secreted</location>
    </subcellularLocation>
</comment>
<gene>
    <name evidence="20" type="primary">hyal1</name>
</gene>
<dbReference type="RefSeq" id="XP_030633556.1">
    <property type="nucleotide sequence ID" value="XM_030777696.1"/>
</dbReference>
<dbReference type="InterPro" id="IPR017853">
    <property type="entry name" value="GH"/>
</dbReference>
<evidence type="ECO:0000256" key="11">
    <source>
        <dbReference type="ARBA" id="ARBA00023228"/>
    </source>
</evidence>
<keyword evidence="11" id="KW-0458">Lysosome</keyword>
<evidence type="ECO:0000256" key="17">
    <source>
        <dbReference type="RuleBase" id="RU610713"/>
    </source>
</evidence>
<evidence type="ECO:0000256" key="9">
    <source>
        <dbReference type="ARBA" id="ARBA00023157"/>
    </source>
</evidence>